<evidence type="ECO:0000313" key="5">
    <source>
        <dbReference type="Proteomes" id="UP000038009"/>
    </source>
</evidence>
<dbReference type="VEuPathDB" id="TriTrypDB:Lsey_0022_0510"/>
<proteinExistence type="predicted"/>
<evidence type="ECO:0000259" key="3">
    <source>
        <dbReference type="Pfam" id="PF26229"/>
    </source>
</evidence>
<sequence length="911" mass="99786">MQTHKLLALISRTRKPIFATTEDVARTTASLLELAPYLGAQETRESTLPLRKFARHHPAILQAALSEIEVDPAVALHGKRLALLARVVPTSKTNASAELSATIASTATRAFAAKVWAPADLRVIVAHLRRQGTYDAVLVNAVVSYAAAVLPTAPSTELSALISIVACLPEVTTHPAKLIHVAAERCAAVADTFTPGVIGHICAQFNRTLCVNANAAVAFQEEADRCAEKGDAFTAVQLFCFVARHKAEHISTDALIWLMERLASEELDVASVELLSAAVARLPLSTRIDLRAELTDFVSYVSSQVRELVSQVSVEQGGLRDSTDVEAVQIFVSHFLELSTVLKAYPELQWPTEFLEAADACVGVVEPLQESLLSAESSPFGLMVRVLECPTDKCQQLGSAMLREASSQCISFPALQVFRFLLTMGDQKIHDVATLRYLRDQFSKTAADIPPVQLCTALRCLNQIAQKGEGGKEKTDDSSSPASSSTPAADESTPSADAVVSQEREAAEDDDEDEKERVAEFLRFCVEKALKHLSEGAPLRCVMSTAESLYTLGCRDNGYFNDVAAYVEMKRDSVNVESESADAAAVVRLAFGADLLEQFPEVHEFLLDVEQRGVKGESALSPTQWMNLHDPSSTVDPLTPQQQESWDIIEEMVRTRADDTAALKKLAERYLELLPHTRPDDHKYFFGVFEEKVLKEDKLLKQCLDAIVNSGKLSRLSAPTIAGILQSLASVRFKYFTSLKHFMSSIVTEQWMSMEAAPLVQILCGMEKLSLRTPAVLRQIGARLSELCRFLTPLDTAQTIHALQSLGHNDTQLLSKLVAHAAASAKRFDEASMSVLFSTPSIHRLMAAPAVAQPLLLQASVKIHSPHRREKIANWVRKSGLPRDLIESTTTRLQLPDRGAARKQDVTLRLL</sequence>
<dbReference type="Proteomes" id="UP000038009">
    <property type="component" value="Unassembled WGS sequence"/>
</dbReference>
<evidence type="ECO:0000256" key="1">
    <source>
        <dbReference type="SAM" id="MobiDB-lite"/>
    </source>
</evidence>
<dbReference type="InterPro" id="IPR058798">
    <property type="entry name" value="RESC9_M"/>
</dbReference>
<evidence type="ECO:0000259" key="2">
    <source>
        <dbReference type="Pfam" id="PF26228"/>
    </source>
</evidence>
<dbReference type="Pfam" id="PF26229">
    <property type="entry name" value="RESC9_M"/>
    <property type="match status" value="1"/>
</dbReference>
<dbReference type="EMBL" id="LJSK01000022">
    <property type="protein sequence ID" value="KPI89530.1"/>
    <property type="molecule type" value="Genomic_DNA"/>
</dbReference>
<name>A0A0N1IAS6_LEPSE</name>
<gene>
    <name evidence="4" type="ORF">ABL78_1406</name>
</gene>
<dbReference type="AlphaFoldDB" id="A0A0N1IAS6"/>
<dbReference type="OMA" id="DHKYFFG"/>
<dbReference type="Pfam" id="PF26228">
    <property type="entry name" value="RESC9_N"/>
    <property type="match status" value="1"/>
</dbReference>
<dbReference type="OrthoDB" id="271374at2759"/>
<dbReference type="InterPro" id="IPR058797">
    <property type="entry name" value="RESC9_N"/>
</dbReference>
<protein>
    <submittedName>
        <fullName evidence="4">Putative mitochondrial RNA binding complex 1 subunit</fullName>
    </submittedName>
</protein>
<accession>A0A0N1IAS6</accession>
<organism evidence="4 5">
    <name type="scientific">Leptomonas seymouri</name>
    <dbReference type="NCBI Taxonomy" id="5684"/>
    <lineage>
        <taxon>Eukaryota</taxon>
        <taxon>Discoba</taxon>
        <taxon>Euglenozoa</taxon>
        <taxon>Kinetoplastea</taxon>
        <taxon>Metakinetoplastina</taxon>
        <taxon>Trypanosomatida</taxon>
        <taxon>Trypanosomatidae</taxon>
        <taxon>Leishmaniinae</taxon>
        <taxon>Leptomonas</taxon>
    </lineage>
</organism>
<comment type="caution">
    <text evidence="4">The sequence shown here is derived from an EMBL/GenBank/DDBJ whole genome shotgun (WGS) entry which is preliminary data.</text>
</comment>
<feature type="region of interest" description="Disordered" evidence="1">
    <location>
        <begin position="468"/>
        <end position="514"/>
    </location>
</feature>
<dbReference type="CDD" id="cd23737">
    <property type="entry name" value="RESC9"/>
    <property type="match status" value="1"/>
</dbReference>
<reference evidence="4 5" key="1">
    <citation type="journal article" date="2015" name="PLoS Pathog.">
        <title>Leptomonas seymouri: Adaptations to the Dixenous Life Cycle Analyzed by Genome Sequencing, Transcriptome Profiling and Co-infection with Leishmania donovani.</title>
        <authorList>
            <person name="Kraeva N."/>
            <person name="Butenko A."/>
            <person name="Hlavacova J."/>
            <person name="Kostygov A."/>
            <person name="Myskova J."/>
            <person name="Grybchuk D."/>
            <person name="Lestinova T."/>
            <person name="Votypka J."/>
            <person name="Volf P."/>
            <person name="Opperdoes F."/>
            <person name="Flegontov P."/>
            <person name="Lukes J."/>
            <person name="Yurchenko V."/>
        </authorList>
    </citation>
    <scope>NUCLEOTIDE SEQUENCE [LARGE SCALE GENOMIC DNA]</scope>
    <source>
        <strain evidence="4 5">ATCC 30220</strain>
    </source>
</reference>
<feature type="compositionally biased region" description="Low complexity" evidence="1">
    <location>
        <begin position="478"/>
        <end position="495"/>
    </location>
</feature>
<feature type="domain" description="RESC9 middle region" evidence="3">
    <location>
        <begin position="508"/>
        <end position="631"/>
    </location>
</feature>
<feature type="domain" description="RESC9 N-terminal region" evidence="2">
    <location>
        <begin position="3"/>
        <end position="462"/>
    </location>
</feature>
<evidence type="ECO:0000313" key="4">
    <source>
        <dbReference type="EMBL" id="KPI89530.1"/>
    </source>
</evidence>
<keyword evidence="5" id="KW-1185">Reference proteome</keyword>